<dbReference type="RefSeq" id="WP_115227351.1">
    <property type="nucleotide sequence ID" value="NZ_CAWOLO010000003.1"/>
</dbReference>
<protein>
    <submittedName>
        <fullName evidence="1">Uncharacterized protein</fullName>
    </submittedName>
</protein>
<gene>
    <name evidence="2" type="ORF">EV682_103408</name>
    <name evidence="1" type="ORF">NCTC11159_02176</name>
</gene>
<evidence type="ECO:0000313" key="1">
    <source>
        <dbReference type="EMBL" id="STQ91104.1"/>
    </source>
</evidence>
<name>A0A377Q750_9NEIS</name>
<evidence type="ECO:0000313" key="3">
    <source>
        <dbReference type="Proteomes" id="UP000255108"/>
    </source>
</evidence>
<dbReference type="EMBL" id="UGHR01000001">
    <property type="protein sequence ID" value="STQ91104.1"/>
    <property type="molecule type" value="Genomic_DNA"/>
</dbReference>
<accession>A0A377Q750</accession>
<keyword evidence="4" id="KW-1185">Reference proteome</keyword>
<evidence type="ECO:0000313" key="4">
    <source>
        <dbReference type="Proteomes" id="UP000295794"/>
    </source>
</evidence>
<organism evidence="1 3">
    <name type="scientific">Iodobacter fluviatilis</name>
    <dbReference type="NCBI Taxonomy" id="537"/>
    <lineage>
        <taxon>Bacteria</taxon>
        <taxon>Pseudomonadati</taxon>
        <taxon>Pseudomonadota</taxon>
        <taxon>Betaproteobacteria</taxon>
        <taxon>Neisseriales</taxon>
        <taxon>Chitinibacteraceae</taxon>
        <taxon>Iodobacter</taxon>
    </lineage>
</organism>
<reference evidence="2 4" key="2">
    <citation type="submission" date="2019-03" db="EMBL/GenBank/DDBJ databases">
        <title>Genomic Encyclopedia of Type Strains, Phase IV (KMG-IV): sequencing the most valuable type-strain genomes for metagenomic binning, comparative biology and taxonomic classification.</title>
        <authorList>
            <person name="Goeker M."/>
        </authorList>
    </citation>
    <scope>NUCLEOTIDE SEQUENCE [LARGE SCALE GENOMIC DNA]</scope>
    <source>
        <strain evidence="2 4">DSM 3764</strain>
    </source>
</reference>
<dbReference type="Proteomes" id="UP000255108">
    <property type="component" value="Unassembled WGS sequence"/>
</dbReference>
<dbReference type="Proteomes" id="UP000295794">
    <property type="component" value="Unassembled WGS sequence"/>
</dbReference>
<dbReference type="EMBL" id="SMBT01000003">
    <property type="protein sequence ID" value="TCU88824.1"/>
    <property type="molecule type" value="Genomic_DNA"/>
</dbReference>
<reference evidence="1 3" key="1">
    <citation type="submission" date="2018-06" db="EMBL/GenBank/DDBJ databases">
        <authorList>
            <consortium name="Pathogen Informatics"/>
            <person name="Doyle S."/>
        </authorList>
    </citation>
    <scope>NUCLEOTIDE SEQUENCE [LARGE SCALE GENOMIC DNA]</scope>
    <source>
        <strain evidence="1 3">NCTC11159</strain>
    </source>
</reference>
<sequence>MTKEIEINVNWNCPIVPYESCAGISLGTKVADLDKVLQKYKVVGTNDLFHFPGGPVLRKEENMEYISFLSTDARFGGAGQEGRIGIDDRSLTIKISNGVVLTVTVWLVDCYSDDIKKTSKFDAKNLDLSYQGRLPEGMRLGDRVDSFLPYTSMHYDSGDEWFYVDESYGGLIVGGQHALDLSESTDQIITMLRVIPD</sequence>
<proteinExistence type="predicted"/>
<dbReference type="AlphaFoldDB" id="A0A377Q750"/>
<evidence type="ECO:0000313" key="2">
    <source>
        <dbReference type="EMBL" id="TCU88824.1"/>
    </source>
</evidence>